<reference evidence="1 2" key="1">
    <citation type="journal article" date="2019" name="Int. J. Syst. Evol. Microbiol.">
        <title>The Global Catalogue of Microorganisms (GCM) 10K type strain sequencing project: providing services to taxonomists for standard genome sequencing and annotation.</title>
        <authorList>
            <consortium name="The Broad Institute Genomics Platform"/>
            <consortium name="The Broad Institute Genome Sequencing Center for Infectious Disease"/>
            <person name="Wu L."/>
            <person name="Ma J."/>
        </authorList>
    </citation>
    <scope>NUCLEOTIDE SEQUENCE [LARGE SCALE GENOMIC DNA]</scope>
    <source>
        <strain evidence="1 2">JCM 12696</strain>
    </source>
</reference>
<evidence type="ECO:0000313" key="1">
    <source>
        <dbReference type="EMBL" id="GAA1157403.1"/>
    </source>
</evidence>
<name>A0ABN1ULM6_9ACTN</name>
<proteinExistence type="predicted"/>
<comment type="caution">
    <text evidence="1">The sequence shown here is derived from an EMBL/GenBank/DDBJ whole genome shotgun (WGS) entry which is preliminary data.</text>
</comment>
<gene>
    <name evidence="1" type="ORF">GCM10009654_11660</name>
</gene>
<protein>
    <submittedName>
        <fullName evidence="1">Uncharacterized protein</fullName>
    </submittedName>
</protein>
<organism evidence="1 2">
    <name type="scientific">Streptomyces hebeiensis</name>
    <dbReference type="NCBI Taxonomy" id="229486"/>
    <lineage>
        <taxon>Bacteria</taxon>
        <taxon>Bacillati</taxon>
        <taxon>Actinomycetota</taxon>
        <taxon>Actinomycetes</taxon>
        <taxon>Kitasatosporales</taxon>
        <taxon>Streptomycetaceae</taxon>
        <taxon>Streptomyces</taxon>
    </lineage>
</organism>
<sequence length="258" mass="29491">MTFDELRHVLVRARHEPSPLYEPEDPWAFEDLGAFTRNIPLNDPQLNLPADLADELRAWSLTHPPAGFASRPDLRTYVKRGLPAAQRLARHLGPSWTVRYGDEDHRTAKWLCWGCDRLHWERDPHGTPPHPLDITVEGEYRFGPLRSDGFGDFFPDDPAAALTLSDDLIAGLYRWAKSIDTTLNLDVRDRQDGKYDAEWQRLFHEGTDLAEQTAHELGSFVWIIGRTRGRCPRCGVRPGRWWRSSRSGWQCLATVSGG</sequence>
<accession>A0ABN1ULM6</accession>
<dbReference type="RefSeq" id="WP_344271085.1">
    <property type="nucleotide sequence ID" value="NZ_BAAAKV010000007.1"/>
</dbReference>
<dbReference type="EMBL" id="BAAAKV010000007">
    <property type="protein sequence ID" value="GAA1157403.1"/>
    <property type="molecule type" value="Genomic_DNA"/>
</dbReference>
<evidence type="ECO:0000313" key="2">
    <source>
        <dbReference type="Proteomes" id="UP001501371"/>
    </source>
</evidence>
<keyword evidence="2" id="KW-1185">Reference proteome</keyword>
<dbReference type="Proteomes" id="UP001501371">
    <property type="component" value="Unassembled WGS sequence"/>
</dbReference>